<sequence length="2511" mass="291497">MNNYYLINESIYKTLSNVYYEKFNKLEILAFQYEDIKYKTLIDTKILTLIDEEDLENTNCEEKEIELYNCIDSKCVNVKGYLRCSNNLIFKCDDKCSFSDQIEPDDGCGFVNDVAPYIDYSSKFQLCVYNIYNYYLEKEIIAGQKNYVFSYNIFTNSYDLYISNEKGNIIGSSSQEKEMFICLYNNVINDTRCIISHSSGYYLNTMSEKTNELYYCNKFYSENENESSYDEFECIILEKENGYFINSLNTDIIKCSNSKCEKFKNGNSCDNHYNEVIVNNNSTLYFCEKDKAISFPKTEMYIELKNINANVIFPVYENGNDIILLKIDKYSVTQQITDSDGICISKVDRKMDLDCSYNSIVYICQELSVSCDNICNLENPTKICNGYYYIEDKTTNTYKIYKCDRKTSDCNIISNNMKGYFKFIDDNSNGIYFECDENECKKITEINNLNSNCNNAGDLIVVESEIKVCLNSSNSIGFSDNEKFHNYLLENNKNSIFSNDNTKDKIVISVNNNFIIAIDTSGVISDYYLINNKIYSITNDNGNINFEKSNDKYGVFPFKYINKYEKLIEYNEYLSSSCTDSDFLIYNCEKEICYPINAYFRCGSNLFLCNINNCKIFENNNSICDYSNNNFEIPYIDDNSKLKICIVNYYYGKEWKEIEKSESPKYILSYDEDLGYYHLYITYFYGNIISWSYLSGNYYINYDDKNYLMICTPEDSSINNPISLCREYYYIRGYIVNSLAKESNKLLYCIDDNVCEDFEANYGFFVNNHNTDIIKCIDSQCEVIKQTSCQNHKYEIIKEYSYSGYYCNKNDEEYMESIDINNSLYYVVEDIDASSIYPNINSGSDIILLKINKYSITQYISYDPIYITYNNQLTTDEIYAEKVYTCKSLTESCIFSKNECDPHSPNGICDGYYLEDIDENNKGNLYLCDREKITCDKLDVSKTIGYFISQRKDNENNYQYIKCDGKECELINLKNLNNECNSVGELVFDNSYISICIDQTYRYSFNYSNDYYNYNNVIVIENINNNIFGAGETSEYIIVIQSKNKIIPIDMSILNDNIYIIDNYLYQFSKNNNVNSLKKYIMTGIFAFKRVIFNEIEYHGLIEDEEIQNGLTYDLYDILLYHCVYDKCYSTTGYLKYNNELVSCNYGCEDTIYSYSCDGYDFQPYLNDNKINLCTNYGNSNYHKSITETVDGTKKVFVNYLEDYNEYRILLANNNNNIIVYIEMESYYYLDLDDDGINELIYCRYNSCSTTDFEGYFLVNKSDLTNALVFCTSKDNDNISCSYSNIENGIFKNNHSYQLIVCENSICHPNERYYNICDSYSSWNSYQYCQTKKYLYFESNKYYSLENVNALSTFPKIEYGNDLILLKFEDYSITQVLTNAYGICIDYNYQLNDACDNLLYKYTCTDINKSCERSSSLCDPIHPTSYCEGFYIVFQDKSNNNGDLYSCSNSSCEMVKNTVGYFKINDENFKVSTGFEYIKCEREGCIGIDSIEKSYCSKIGELIVSYTFEQNGLYICTKVSSTTDESIKWNIDTSYSEYNILYNDNSNFFGTEENGDYVMIKLTGSSVILSDIPKLNYNNYVFKGTSYTININDNTIYKYNINGIIATRSDSSYNEFERILIKSDFTNDLSSYESTINIYDCLVGDCLKTKGAIKYGKQNNILTIYTNSTSTKALSGCSSAYDIGNIWYDTDDSALKLCKKKNLRGDLEIVSITKNSSNYMFNYYNELCYTLYKVDNTQNIIGLSTKEGYYIKDSTFYECSSSTTGSICCPSYIKGYVFNSESDVSNNFIYCDDSTCERRSIDNGFLLSNKTMDNIILCESSNCQFYKPDTSCTNNNYKIISNYFYSYNEKFTLCLDDIQISLENKFRYYELHNVDAKSVYPNIIQGNDIILLEINQYSIFQYNSPSGICVKSNHLEDTNCAHGDSLKYVCKSKSSCVISQNTCNPKNPTAICNGLQYVNEVIYECNNNSCKNFNNKNIGYLKITNKNTNDEIYINCNNNQCKQLTITPESSINCNINVSEKFIIMNYTKNKSDGLLCISGNLINFSESNNLNKIIKTINRDITYESKDIYKYELYSITNESILKLDTSKLQNNTYLFDKEPYLVTNYGNYNISFEKIELDGSYAFINDKTSYQYGVDILLTDEELLNITNETIPNVRLYYCDKINCNLSTGYLIYKTEIENSYKTAECSYDFCDINYVVDECVLGKHIYYKNGKKKIFCVNSNNSERQYYIEENEINYIFNYMSNSEIYNLYISNKSGTIYVQSTISETSGSTCELQKYDLGYYQYSVSSQSNDFIYCEKIYDGGKTSSCSIVTKENGYFTNSGDLDVIKCVDSNCEIISKSYSCKNHNYEIIFNSYTDTFSYCMNNKEYKLNDEDKYYKLTDINPEVIFPMVEKGEEYILLKIDKYSVTQYVALGICVYTDNTKVTTSNNIIGAKPYTCMACNSIDSPCYETITITETVVKIYLFVVIPSSIVIFLIFSFIIYYVKFKNEQIDINKSFFSNYISVIWNLL</sequence>
<protein>
    <recommendedName>
        <fullName evidence="4">Scaffoldin</fullName>
    </recommendedName>
</protein>
<dbReference type="EMBL" id="MCFG01000044">
    <property type="protein sequence ID" value="ORX84879.1"/>
    <property type="molecule type" value="Genomic_DNA"/>
</dbReference>
<keyword evidence="1" id="KW-0472">Membrane</keyword>
<evidence type="ECO:0000313" key="3">
    <source>
        <dbReference type="Proteomes" id="UP000193944"/>
    </source>
</evidence>
<proteinExistence type="predicted"/>
<dbReference type="STRING" id="1754192.A0A1Y1XGJ6"/>
<dbReference type="Proteomes" id="UP000193944">
    <property type="component" value="Unassembled WGS sequence"/>
</dbReference>
<feature type="transmembrane region" description="Helical" evidence="1">
    <location>
        <begin position="2463"/>
        <end position="2486"/>
    </location>
</feature>
<keyword evidence="1" id="KW-1133">Transmembrane helix</keyword>
<keyword evidence="1" id="KW-0812">Transmembrane</keyword>
<gene>
    <name evidence="2" type="ORF">BCR32DRAFT_266028</name>
</gene>
<evidence type="ECO:0000313" key="2">
    <source>
        <dbReference type="EMBL" id="ORX84879.1"/>
    </source>
</evidence>
<evidence type="ECO:0000256" key="1">
    <source>
        <dbReference type="SAM" id="Phobius"/>
    </source>
</evidence>
<keyword evidence="3" id="KW-1185">Reference proteome</keyword>
<organism evidence="2 3">
    <name type="scientific">Anaeromyces robustus</name>
    <dbReference type="NCBI Taxonomy" id="1754192"/>
    <lineage>
        <taxon>Eukaryota</taxon>
        <taxon>Fungi</taxon>
        <taxon>Fungi incertae sedis</taxon>
        <taxon>Chytridiomycota</taxon>
        <taxon>Chytridiomycota incertae sedis</taxon>
        <taxon>Neocallimastigomycetes</taxon>
        <taxon>Neocallimastigales</taxon>
        <taxon>Neocallimastigaceae</taxon>
        <taxon>Anaeromyces</taxon>
    </lineage>
</organism>
<reference evidence="2 3" key="2">
    <citation type="submission" date="2016-08" db="EMBL/GenBank/DDBJ databases">
        <title>Pervasive Adenine N6-methylation of Active Genes in Fungi.</title>
        <authorList>
            <consortium name="DOE Joint Genome Institute"/>
            <person name="Mondo S.J."/>
            <person name="Dannebaum R.O."/>
            <person name="Kuo R.C."/>
            <person name="Labutti K."/>
            <person name="Haridas S."/>
            <person name="Kuo A."/>
            <person name="Salamov A."/>
            <person name="Ahrendt S.R."/>
            <person name="Lipzen A."/>
            <person name="Sullivan W."/>
            <person name="Andreopoulos W.B."/>
            <person name="Clum A."/>
            <person name="Lindquist E."/>
            <person name="Daum C."/>
            <person name="Ramamoorthy G.K."/>
            <person name="Gryganskyi A."/>
            <person name="Culley D."/>
            <person name="Magnuson J.K."/>
            <person name="James T.Y."/>
            <person name="O'Malley M.A."/>
            <person name="Stajich J.E."/>
            <person name="Spatafora J.W."/>
            <person name="Visel A."/>
            <person name="Grigoriev I.V."/>
        </authorList>
    </citation>
    <scope>NUCLEOTIDE SEQUENCE [LARGE SCALE GENOMIC DNA]</scope>
    <source>
        <strain evidence="2 3">S4</strain>
    </source>
</reference>
<evidence type="ECO:0008006" key="4">
    <source>
        <dbReference type="Google" id="ProtNLM"/>
    </source>
</evidence>
<name>A0A1Y1XGJ6_9FUNG</name>
<accession>A0A1Y1XGJ6</accession>
<comment type="caution">
    <text evidence="2">The sequence shown here is derived from an EMBL/GenBank/DDBJ whole genome shotgun (WGS) entry which is preliminary data.</text>
</comment>
<dbReference type="OrthoDB" id="2160972at2759"/>
<reference evidence="2 3" key="1">
    <citation type="submission" date="2016-08" db="EMBL/GenBank/DDBJ databases">
        <title>A Parts List for Fungal Cellulosomes Revealed by Comparative Genomics.</title>
        <authorList>
            <consortium name="DOE Joint Genome Institute"/>
            <person name="Haitjema C.H."/>
            <person name="Gilmore S.P."/>
            <person name="Henske J.K."/>
            <person name="Solomon K.V."/>
            <person name="De Groot R."/>
            <person name="Kuo A."/>
            <person name="Mondo S.J."/>
            <person name="Salamov A.A."/>
            <person name="Labutti K."/>
            <person name="Zhao Z."/>
            <person name="Chiniquy J."/>
            <person name="Barry K."/>
            <person name="Brewer H.M."/>
            <person name="Purvine S.O."/>
            <person name="Wright A.T."/>
            <person name="Boxma B."/>
            <person name="Van Alen T."/>
            <person name="Hackstein J.H."/>
            <person name="Baker S.E."/>
            <person name="Grigoriev I.V."/>
            <person name="O'Malley M.A."/>
        </authorList>
    </citation>
    <scope>NUCLEOTIDE SEQUENCE [LARGE SCALE GENOMIC DNA]</scope>
    <source>
        <strain evidence="2 3">S4</strain>
    </source>
</reference>